<reference evidence="6 7" key="1">
    <citation type="submission" date="2019-09" db="EMBL/GenBank/DDBJ databases">
        <title>In-depth cultivation of the pig gut microbiome towards novel bacterial diversity and tailored functional studies.</title>
        <authorList>
            <person name="Wylensek D."/>
            <person name="Hitch T.C.A."/>
            <person name="Clavel T."/>
        </authorList>
    </citation>
    <scope>NUCLEOTIDE SEQUENCE [LARGE SCALE GENOMIC DNA]</scope>
    <source>
        <strain evidence="6 7">WCA3-693-APC-4?</strain>
    </source>
</reference>
<dbReference type="InterPro" id="IPR045055">
    <property type="entry name" value="DNA2/NAM7-like"/>
</dbReference>
<evidence type="ECO:0000259" key="5">
    <source>
        <dbReference type="PROSITE" id="PS50011"/>
    </source>
</evidence>
<dbReference type="CDD" id="cd14014">
    <property type="entry name" value="STKc_PknB_like"/>
    <property type="match status" value="1"/>
</dbReference>
<dbReference type="InterPro" id="IPR011009">
    <property type="entry name" value="Kinase-like_dom_sf"/>
</dbReference>
<dbReference type="GO" id="GO:0005524">
    <property type="term" value="F:ATP binding"/>
    <property type="evidence" value="ECO:0007669"/>
    <property type="project" value="UniProtKB-KW"/>
</dbReference>
<comment type="caution">
    <text evidence="6">The sequence shown here is derived from an EMBL/GenBank/DDBJ whole genome shotgun (WGS) entry which is preliminary data.</text>
</comment>
<dbReference type="GO" id="GO:0004386">
    <property type="term" value="F:helicase activity"/>
    <property type="evidence" value="ECO:0007669"/>
    <property type="project" value="UniProtKB-KW"/>
</dbReference>
<dbReference type="InterPro" id="IPR000719">
    <property type="entry name" value="Prot_kinase_dom"/>
</dbReference>
<dbReference type="GO" id="GO:0016787">
    <property type="term" value="F:hydrolase activity"/>
    <property type="evidence" value="ECO:0007669"/>
    <property type="project" value="UniProtKB-KW"/>
</dbReference>
<dbReference type="SUPFAM" id="SSF56112">
    <property type="entry name" value="Protein kinase-like (PK-like)"/>
    <property type="match status" value="1"/>
</dbReference>
<keyword evidence="6" id="KW-0808">Transferase</keyword>
<dbReference type="Proteomes" id="UP000469523">
    <property type="component" value="Unassembled WGS sequence"/>
</dbReference>
<feature type="domain" description="Protein kinase" evidence="5">
    <location>
        <begin position="19"/>
        <end position="269"/>
    </location>
</feature>
<dbReference type="InterPro" id="IPR041679">
    <property type="entry name" value="DNA2/NAM7-like_C"/>
</dbReference>
<dbReference type="AlphaFoldDB" id="A0A6N7XVR6"/>
<dbReference type="InterPro" id="IPR047187">
    <property type="entry name" value="SF1_C_Upf1"/>
</dbReference>
<dbReference type="SUPFAM" id="SSF52540">
    <property type="entry name" value="P-loop containing nucleoside triphosphate hydrolases"/>
    <property type="match status" value="1"/>
</dbReference>
<dbReference type="FunFam" id="3.40.50.300:FF:000326">
    <property type="entry name" value="P-loop containing nucleoside triphosphate hydrolase"/>
    <property type="match status" value="1"/>
</dbReference>
<evidence type="ECO:0000256" key="2">
    <source>
        <dbReference type="ARBA" id="ARBA00022801"/>
    </source>
</evidence>
<accession>A0A6N7XVR6</accession>
<dbReference type="CDD" id="cd18808">
    <property type="entry name" value="SF1_C_Upf1"/>
    <property type="match status" value="1"/>
</dbReference>
<protein>
    <submittedName>
        <fullName evidence="6">Protein kinase</fullName>
    </submittedName>
</protein>
<gene>
    <name evidence="6" type="ORF">FYJ83_10395</name>
</gene>
<dbReference type="Gene3D" id="1.10.510.10">
    <property type="entry name" value="Transferase(Phosphotransferase) domain 1"/>
    <property type="match status" value="1"/>
</dbReference>
<proteinExistence type="predicted"/>
<keyword evidence="2" id="KW-0378">Hydrolase</keyword>
<dbReference type="InterPro" id="IPR041677">
    <property type="entry name" value="DNA2/NAM7_AAA_11"/>
</dbReference>
<dbReference type="GO" id="GO:0004672">
    <property type="term" value="F:protein kinase activity"/>
    <property type="evidence" value="ECO:0007669"/>
    <property type="project" value="InterPro"/>
</dbReference>
<dbReference type="EMBL" id="VUNQ01000020">
    <property type="protein sequence ID" value="MSU01877.1"/>
    <property type="molecule type" value="Genomic_DNA"/>
</dbReference>
<sequence length="1109" mass="128654">MQKRSKEGLGRMVLSKYEVVRILKPGNNSYSEVSEIKDISTEKHYAMKIIKGINTPLHNVIFEREVGALTKLRTCSNIVRLEHYDIHNDDNYGKCGRVFLEYIEGEQLQKIDVLELNTIEKVKIIEQLISAIQTAHENNIIHRDINPKNIMITPDKQVKLIDFGISKIKDMVNSDTLFQFATNKYAAPEVHTHSENATEKSDIYSLGAVLYFIFTGEEPPIANEFETKLEKTGGIDIEFKEIIKKMVKLSPEDRYDNIFEVRKELKKLFNRFTKQNRTYIFSIDSGKIVHMRNLSLVPNSDNFADIIENYINEDFLEAYIFIENDDEEDKIEELYTLYGIHYYFECYYDDKNQIFRITKVDKLQPYKREQIKRKAMYVNGDVKFILGGKRIPSNNNFELTISTKDSKKDFLSSSNVNNEYTKKFFAWHKLLDIMEIEYKKNVIRVNYDSFKIEDNVCVFSINEQDYYLLDENKDEITFIYENTKGKRNKVVEIGNLKSIYIDNEKFYLKLNNINTGLKSKLPKIGVICEDYRRNLSLINREKKALNSFNNEDYVSPSNLKSIFSGIQSASFFNAPTGRVYFNELLDGTQKKAVTKALNSQDISLIQGPPGTGKTNVIIEILRQILEMNNQGQIFKQKILLVSQAHAAVDKMLEDLDQTSSDNIKVIRIGRDENLSDTVREKYAVDYAQSRWVNRIIDGSNNFAKNLLSSLEIDKEEFDKYCEAIMETKFSKGEDEKLYESAMSFITYFEEKYKELLETKDFKSLQIQKDWVNRIVGRMDIQQHFIKNAEIVSGTCTGVISNYVINDMVFDYVIIDEAAKATFPELLISIIRAKKIIMVGDHRQLPPVLDEELIKNSKQTFIESNLDFNTLYNSIFMKLFEHLPSENKQVLNTQYRMHPTIGTMISQLFYDNQILNGVSIKDRKHNIKKYMDLAIVWLDTSKSPDRFEENISTTYRNMLEANIVKEQLKLINNSIDSSEYDVGVITPYSGQKNLIRNEIQQNTYDNINSNVVVNSVDAFQGGQKDIIIYSTVRSSDKHKNIGFLKSEERLNVAFSRAKRLLIIIGDAEFLSDTSINDNKFPLIIKYIKENPEHCRIIDYLSLNADGNREV</sequence>
<keyword evidence="4" id="KW-0067">ATP-binding</keyword>
<evidence type="ECO:0000256" key="4">
    <source>
        <dbReference type="ARBA" id="ARBA00022840"/>
    </source>
</evidence>
<dbReference type="GO" id="GO:0005694">
    <property type="term" value="C:chromosome"/>
    <property type="evidence" value="ECO:0007669"/>
    <property type="project" value="UniProtKB-ARBA"/>
</dbReference>
<keyword evidence="6" id="KW-0418">Kinase</keyword>
<dbReference type="PANTHER" id="PTHR10887:SF495">
    <property type="entry name" value="HELICASE SENATAXIN ISOFORM X1-RELATED"/>
    <property type="match status" value="1"/>
</dbReference>
<dbReference type="Gene3D" id="3.40.50.300">
    <property type="entry name" value="P-loop containing nucleotide triphosphate hydrolases"/>
    <property type="match status" value="2"/>
</dbReference>
<dbReference type="Pfam" id="PF13087">
    <property type="entry name" value="AAA_12"/>
    <property type="match status" value="1"/>
</dbReference>
<dbReference type="PROSITE" id="PS50011">
    <property type="entry name" value="PROTEIN_KINASE_DOM"/>
    <property type="match status" value="1"/>
</dbReference>
<evidence type="ECO:0000256" key="3">
    <source>
        <dbReference type="ARBA" id="ARBA00022806"/>
    </source>
</evidence>
<dbReference type="PANTHER" id="PTHR10887">
    <property type="entry name" value="DNA2/NAM7 HELICASE FAMILY"/>
    <property type="match status" value="1"/>
</dbReference>
<evidence type="ECO:0000313" key="6">
    <source>
        <dbReference type="EMBL" id="MSU01877.1"/>
    </source>
</evidence>
<keyword evidence="3" id="KW-0347">Helicase</keyword>
<keyword evidence="1" id="KW-0547">Nucleotide-binding</keyword>
<evidence type="ECO:0000256" key="1">
    <source>
        <dbReference type="ARBA" id="ARBA00022741"/>
    </source>
</evidence>
<dbReference type="InterPro" id="IPR027417">
    <property type="entry name" value="P-loop_NTPase"/>
</dbReference>
<dbReference type="Pfam" id="PF00069">
    <property type="entry name" value="Pkinase"/>
    <property type="match status" value="1"/>
</dbReference>
<name>A0A6N7XVR6_9FIRM</name>
<dbReference type="Pfam" id="PF13086">
    <property type="entry name" value="AAA_11"/>
    <property type="match status" value="1"/>
</dbReference>
<evidence type="ECO:0000313" key="7">
    <source>
        <dbReference type="Proteomes" id="UP000469523"/>
    </source>
</evidence>
<keyword evidence="7" id="KW-1185">Reference proteome</keyword>
<organism evidence="6 7">
    <name type="scientific">Tissierella pigra</name>
    <dbReference type="NCBI Taxonomy" id="2607614"/>
    <lineage>
        <taxon>Bacteria</taxon>
        <taxon>Bacillati</taxon>
        <taxon>Bacillota</taxon>
        <taxon>Tissierellia</taxon>
        <taxon>Tissierellales</taxon>
        <taxon>Tissierellaceae</taxon>
        <taxon>Tissierella</taxon>
    </lineage>
</organism>